<dbReference type="AlphaFoldDB" id="A0A6C0HD64"/>
<dbReference type="EMBL" id="MN739931">
    <property type="protein sequence ID" value="QHT78449.1"/>
    <property type="molecule type" value="Genomic_DNA"/>
</dbReference>
<feature type="compositionally biased region" description="Low complexity" evidence="1">
    <location>
        <begin position="127"/>
        <end position="140"/>
    </location>
</feature>
<evidence type="ECO:0000256" key="1">
    <source>
        <dbReference type="SAM" id="MobiDB-lite"/>
    </source>
</evidence>
<reference evidence="2" key="1">
    <citation type="journal article" date="2020" name="Nature">
        <title>Giant virus diversity and host interactions through global metagenomics.</title>
        <authorList>
            <person name="Schulz F."/>
            <person name="Roux S."/>
            <person name="Paez-Espino D."/>
            <person name="Jungbluth S."/>
            <person name="Walsh D.A."/>
            <person name="Denef V.J."/>
            <person name="McMahon K.D."/>
            <person name="Konstantinidis K.T."/>
            <person name="Eloe-Fadrosh E.A."/>
            <person name="Kyrpides N.C."/>
            <person name="Woyke T."/>
        </authorList>
    </citation>
    <scope>NUCLEOTIDE SEQUENCE</scope>
    <source>
        <strain evidence="2">GVMAG-M-3300023179-91</strain>
    </source>
</reference>
<name>A0A6C0HD64_9ZZZZ</name>
<proteinExistence type="predicted"/>
<sequence>MNSILILFIILLLGLVLCSFLGGKNCLKEGFASDSTSGPNGGEIKTATGVYGNTASIAVGPQGNIYTTSDVNGNVSATSLDSIHQNTFYGPNGGSAKVTNINGTYQIDVTDAAGNTTHYTFNAPTDSSSSKSSSSSSSSSIQAQTFYGPYGGKAQVVTGSDGNYLIRISYPNGQSIDYTVTNPYVNTPTSQPVDSTINQGGMYPSTSTSAAYYSGPNGGSAGYATGPYGNTVGYATGPNGNTVIGDSGYDYSNSLPPGIPRNMIPHGQEDLYILKSEVVPPVCPACPTSSACPREEKCPPCPGCSRCPEPSFECRKVPNYNAINNTYLPVPVLSDFSTFGM</sequence>
<feature type="region of interest" description="Disordered" evidence="1">
    <location>
        <begin position="122"/>
        <end position="142"/>
    </location>
</feature>
<protein>
    <submittedName>
        <fullName evidence="2">Uncharacterized protein</fullName>
    </submittedName>
</protein>
<evidence type="ECO:0000313" key="2">
    <source>
        <dbReference type="EMBL" id="QHT78449.1"/>
    </source>
</evidence>
<accession>A0A6C0HD64</accession>
<organism evidence="2">
    <name type="scientific">viral metagenome</name>
    <dbReference type="NCBI Taxonomy" id="1070528"/>
    <lineage>
        <taxon>unclassified sequences</taxon>
        <taxon>metagenomes</taxon>
        <taxon>organismal metagenomes</taxon>
    </lineage>
</organism>